<proteinExistence type="predicted"/>
<dbReference type="RefSeq" id="WP_184972351.1">
    <property type="nucleotide sequence ID" value="NZ_JACHIN010000016.1"/>
</dbReference>
<protein>
    <submittedName>
        <fullName evidence="1">Uncharacterized protein</fullName>
    </submittedName>
</protein>
<name>A0A7W8ABQ3_9ACTN</name>
<sequence length="119" mass="12730">MAQNLGAPRPILPAANAQAVLDQAANVAQRRAFTAPRPDQWVYTETRLWDVGKPGKGEVRTAESPLKPELSPIWVRADGKRLATVVDGEVWVSSIGGESTSLGYASVAALPRDPDELLA</sequence>
<organism evidence="1 2">
    <name type="scientific">Nonomuraea endophytica</name>
    <dbReference type="NCBI Taxonomy" id="714136"/>
    <lineage>
        <taxon>Bacteria</taxon>
        <taxon>Bacillati</taxon>
        <taxon>Actinomycetota</taxon>
        <taxon>Actinomycetes</taxon>
        <taxon>Streptosporangiales</taxon>
        <taxon>Streptosporangiaceae</taxon>
        <taxon>Nonomuraea</taxon>
    </lineage>
</organism>
<reference evidence="1 2" key="1">
    <citation type="submission" date="2020-08" db="EMBL/GenBank/DDBJ databases">
        <title>Genomic Encyclopedia of Type Strains, Phase IV (KMG-IV): sequencing the most valuable type-strain genomes for metagenomic binning, comparative biology and taxonomic classification.</title>
        <authorList>
            <person name="Goeker M."/>
        </authorList>
    </citation>
    <scope>NUCLEOTIDE SEQUENCE [LARGE SCALE GENOMIC DNA]</scope>
    <source>
        <strain evidence="1 2">DSM 45385</strain>
    </source>
</reference>
<gene>
    <name evidence="1" type="ORF">HNR40_008860</name>
</gene>
<dbReference type="Proteomes" id="UP000568380">
    <property type="component" value="Unassembled WGS sequence"/>
</dbReference>
<accession>A0A7W8ABQ3</accession>
<dbReference type="AlphaFoldDB" id="A0A7W8ABQ3"/>
<comment type="caution">
    <text evidence="1">The sequence shown here is derived from an EMBL/GenBank/DDBJ whole genome shotgun (WGS) entry which is preliminary data.</text>
</comment>
<evidence type="ECO:0000313" key="1">
    <source>
        <dbReference type="EMBL" id="MBB5083357.1"/>
    </source>
</evidence>
<evidence type="ECO:0000313" key="2">
    <source>
        <dbReference type="Proteomes" id="UP000568380"/>
    </source>
</evidence>
<keyword evidence="2" id="KW-1185">Reference proteome</keyword>
<dbReference type="EMBL" id="JACHIN010000016">
    <property type="protein sequence ID" value="MBB5083357.1"/>
    <property type="molecule type" value="Genomic_DNA"/>
</dbReference>